<dbReference type="EMBL" id="JAGKQM010000015">
    <property type="protein sequence ID" value="KAH0876663.1"/>
    <property type="molecule type" value="Genomic_DNA"/>
</dbReference>
<sequence>MSSLVSWQCKPKTPQQEVKQRVWLLECKSPTRKAFVLGLIALGCLLAAHIIALMIGCSFSNTDTVLTGPEITEHINMACISLTW</sequence>
<evidence type="ECO:0000256" key="1">
    <source>
        <dbReference type="SAM" id="Phobius"/>
    </source>
</evidence>
<keyword evidence="3" id="KW-1185">Reference proteome</keyword>
<proteinExistence type="predicted"/>
<comment type="caution">
    <text evidence="2">The sequence shown here is derived from an EMBL/GenBank/DDBJ whole genome shotgun (WGS) entry which is preliminary data.</text>
</comment>
<evidence type="ECO:0000313" key="2">
    <source>
        <dbReference type="EMBL" id="KAH0876663.1"/>
    </source>
</evidence>
<gene>
    <name evidence="2" type="ORF">HID58_064057</name>
</gene>
<name>A0ABQ7Z8Z8_BRANA</name>
<dbReference type="Proteomes" id="UP000824890">
    <property type="component" value="Unassembled WGS sequence"/>
</dbReference>
<accession>A0ABQ7Z8Z8</accession>
<reference evidence="2 3" key="1">
    <citation type="submission" date="2021-05" db="EMBL/GenBank/DDBJ databases">
        <title>Genome Assembly of Synthetic Allotetraploid Brassica napus Reveals Homoeologous Exchanges between Subgenomes.</title>
        <authorList>
            <person name="Davis J.T."/>
        </authorList>
    </citation>
    <scope>NUCLEOTIDE SEQUENCE [LARGE SCALE GENOMIC DNA]</scope>
    <source>
        <strain evidence="3">cv. Da-Ae</strain>
        <tissue evidence="2">Seedling</tissue>
    </source>
</reference>
<keyword evidence="1" id="KW-0472">Membrane</keyword>
<keyword evidence="1" id="KW-1133">Transmembrane helix</keyword>
<organism evidence="2 3">
    <name type="scientific">Brassica napus</name>
    <name type="common">Rape</name>
    <dbReference type="NCBI Taxonomy" id="3708"/>
    <lineage>
        <taxon>Eukaryota</taxon>
        <taxon>Viridiplantae</taxon>
        <taxon>Streptophyta</taxon>
        <taxon>Embryophyta</taxon>
        <taxon>Tracheophyta</taxon>
        <taxon>Spermatophyta</taxon>
        <taxon>Magnoliopsida</taxon>
        <taxon>eudicotyledons</taxon>
        <taxon>Gunneridae</taxon>
        <taxon>Pentapetalae</taxon>
        <taxon>rosids</taxon>
        <taxon>malvids</taxon>
        <taxon>Brassicales</taxon>
        <taxon>Brassicaceae</taxon>
        <taxon>Brassiceae</taxon>
        <taxon>Brassica</taxon>
    </lineage>
</organism>
<evidence type="ECO:0000313" key="3">
    <source>
        <dbReference type="Proteomes" id="UP000824890"/>
    </source>
</evidence>
<keyword evidence="1" id="KW-0812">Transmembrane</keyword>
<protein>
    <submittedName>
        <fullName evidence="2">Uncharacterized protein</fullName>
    </submittedName>
</protein>
<feature type="transmembrane region" description="Helical" evidence="1">
    <location>
        <begin position="34"/>
        <end position="55"/>
    </location>
</feature>